<feature type="transmembrane region" description="Helical" evidence="2">
    <location>
        <begin position="145"/>
        <end position="166"/>
    </location>
</feature>
<feature type="domain" description="Chroparavirus methyltransferase" evidence="3">
    <location>
        <begin position="201"/>
        <end position="507"/>
    </location>
</feature>
<proteinExistence type="predicted"/>
<accession>A0A8K1YQM2</accession>
<evidence type="ECO:0000313" key="4">
    <source>
        <dbReference type="EMBL" id="UDL13952.1"/>
    </source>
</evidence>
<name>A0A8K1YQM2_9VIRU</name>
<keyword evidence="2" id="KW-0472">Membrane</keyword>
<sequence>MAIPALLCSLLRPFISLFWTAVLGYVVLDATGFRDAYRHYFDAYHDYCQYGYSLNAELRRIIESYSALHPTEDLRAHIPATHYPLCAPFYLLTVPRRETVLSHLRLDGLSWTDRPDDWLSAGLGLVVRLGDSLLALYLRYTRLWALALLSLAVLTACVLLLCSVRVRHVRVSNRFRGFDVSFLRQDFTTAFAKHRPPRSLPDSHSNLAHQRRWLESWCLEHLLSLFTRVRDVGGSRTRFPHLAQRKHICSPILDASDVFRDSKADALFENCGGRGEDCPSRFDIPAAMLSHVDYHLTREQLTRIVTGPTFVITHDFRDGDNPLGCSPDADPDCIARCRDGLVTMEPRAGTPYGPHPYHLWQSEGCVVSKYGAFTYVRIGTYGETSVYYCHPSAGTYSTSDPGNLRRSTEGAGSFRGKLTNRVLHYTPSADGYILGVDDIPRSVVDYVAMTFARVKRDDKYFDCIRAYYQNRARAVGFEPSDPKACFDFILHKADEYTNDSYNHSSIVAGVTPSFIGHLVNRAVLRFEHLLPVVVFRSIASFTYRLSTSKHLPWTWQTIHLPTYDVAHRALRVRLWGKNPSCFNFDRFRTEATIARAPDHGQSAPGASQDRQQHGDVTRDARVEQPSTSTSQPCQPSPCPPLSFPRHQRADAAPPAPCTPSDISDRGDDEGITRATCYRLEASSSTDTPADFSSVSDLSHNCERVRPSSPSSTCSRHSRSPSILSDLGLDEPGRPHSSNNYVARTDDTTLIVHEHGSCQCSSAGVPSGPSVESMHTTHPGPAHALHCTTSEGTCITVQLSVHDISRLHELCPSGEISHALFVANAFVRSRPRAFRHTVLTSLLLSVRGYLRHPDGPQPSSDLDGCLLVVPPGWRSRSHTTFAVGRLALAIPKEKARRHAEICRRGSFEWSRTIGVLYRKELSQN</sequence>
<evidence type="ECO:0000256" key="2">
    <source>
        <dbReference type="SAM" id="Phobius"/>
    </source>
</evidence>
<dbReference type="EMBL" id="OK491484">
    <property type="protein sequence ID" value="UDL13952.1"/>
    <property type="molecule type" value="Genomic_RNA"/>
</dbReference>
<feature type="region of interest" description="Disordered" evidence="1">
    <location>
        <begin position="595"/>
        <end position="669"/>
    </location>
</feature>
<feature type="compositionally biased region" description="Low complexity" evidence="1">
    <location>
        <begin position="624"/>
        <end position="633"/>
    </location>
</feature>
<keyword evidence="2" id="KW-1133">Transmembrane helix</keyword>
<dbReference type="Pfam" id="PF19223">
    <property type="entry name" value="Chropara_Vmeth"/>
    <property type="match status" value="1"/>
</dbReference>
<reference evidence="4" key="1">
    <citation type="submission" date="2021-09" db="EMBL/GenBank/DDBJ databases">
        <authorList>
            <person name="Li N.N."/>
        </authorList>
    </citation>
    <scope>NUCLEOTIDE SEQUENCE</scope>
    <source>
        <strain evidence="4">Novel_8</strain>
    </source>
</reference>
<evidence type="ECO:0000256" key="1">
    <source>
        <dbReference type="SAM" id="MobiDB-lite"/>
    </source>
</evidence>
<dbReference type="InterPro" id="IPR043646">
    <property type="entry name" value="Chropara_Vmeth_dom"/>
</dbReference>
<keyword evidence="2" id="KW-0812">Transmembrane</keyword>
<protein>
    <recommendedName>
        <fullName evidence="3">Chroparavirus methyltransferase domain-containing protein</fullName>
    </recommendedName>
</protein>
<evidence type="ECO:0000259" key="3">
    <source>
        <dbReference type="Pfam" id="PF19223"/>
    </source>
</evidence>
<organism evidence="4">
    <name type="scientific">Xiangshan sinhali-like virus</name>
    <dbReference type="NCBI Taxonomy" id="2886238"/>
    <lineage>
        <taxon>Viruses</taxon>
        <taxon>Riboviria</taxon>
        <taxon>Orthornavirae</taxon>
        <taxon>Kitrinoviricota</taxon>
        <taxon>Magsaviricetes</taxon>
        <taxon>Nodamuvirales</taxon>
        <taxon>Sinhaliviridae</taxon>
    </lineage>
</organism>
<feature type="region of interest" description="Disordered" evidence="1">
    <location>
        <begin position="700"/>
        <end position="739"/>
    </location>
</feature>
<feature type="compositionally biased region" description="Basic and acidic residues" evidence="1">
    <location>
        <begin position="610"/>
        <end position="622"/>
    </location>
</feature>